<dbReference type="InterPro" id="IPR029058">
    <property type="entry name" value="AB_hydrolase_fold"/>
</dbReference>
<keyword evidence="4" id="KW-1185">Reference proteome</keyword>
<dbReference type="Proteomes" id="UP000758168">
    <property type="component" value="Unassembled WGS sequence"/>
</dbReference>
<accession>A0ABS4ZDF1</accession>
<dbReference type="EMBL" id="JAGIOB010000001">
    <property type="protein sequence ID" value="MBP2419095.1"/>
    <property type="molecule type" value="Genomic_DNA"/>
</dbReference>
<evidence type="ECO:0000256" key="1">
    <source>
        <dbReference type="ARBA" id="ARBA00022801"/>
    </source>
</evidence>
<protein>
    <submittedName>
        <fullName evidence="3">Acetyl esterase/lipase</fullName>
    </submittedName>
</protein>
<dbReference type="PANTHER" id="PTHR48081:SF8">
    <property type="entry name" value="ALPHA_BETA HYDROLASE FOLD-3 DOMAIN-CONTAINING PROTEIN-RELATED"/>
    <property type="match status" value="1"/>
</dbReference>
<comment type="caution">
    <text evidence="3">The sequence shown here is derived from an EMBL/GenBank/DDBJ whole genome shotgun (WGS) entry which is preliminary data.</text>
</comment>
<gene>
    <name evidence="3" type="ORF">JOF54_004017</name>
</gene>
<dbReference type="SUPFAM" id="SSF53474">
    <property type="entry name" value="alpha/beta-Hydrolases"/>
    <property type="match status" value="1"/>
</dbReference>
<dbReference type="InterPro" id="IPR050300">
    <property type="entry name" value="GDXG_lipolytic_enzyme"/>
</dbReference>
<evidence type="ECO:0000313" key="3">
    <source>
        <dbReference type="EMBL" id="MBP2419095.1"/>
    </source>
</evidence>
<dbReference type="RefSeq" id="WP_210059186.1">
    <property type="nucleotide sequence ID" value="NZ_JAGIOB010000001.1"/>
</dbReference>
<dbReference type="InterPro" id="IPR013094">
    <property type="entry name" value="AB_hydrolase_3"/>
</dbReference>
<evidence type="ECO:0000313" key="4">
    <source>
        <dbReference type="Proteomes" id="UP000758168"/>
    </source>
</evidence>
<dbReference type="PANTHER" id="PTHR48081">
    <property type="entry name" value="AB HYDROLASE SUPERFAMILY PROTEIN C4A8.06C"/>
    <property type="match status" value="1"/>
</dbReference>
<keyword evidence="1" id="KW-0378">Hydrolase</keyword>
<feature type="domain" description="Alpha/beta hydrolase fold-3" evidence="2">
    <location>
        <begin position="106"/>
        <end position="311"/>
    </location>
</feature>
<dbReference type="Pfam" id="PF07859">
    <property type="entry name" value="Abhydrolase_3"/>
    <property type="match status" value="1"/>
</dbReference>
<dbReference type="Gene3D" id="3.40.50.1820">
    <property type="entry name" value="alpha/beta hydrolase"/>
    <property type="match status" value="1"/>
</dbReference>
<proteinExistence type="predicted"/>
<reference evidence="3 4" key="1">
    <citation type="submission" date="2021-03" db="EMBL/GenBank/DDBJ databases">
        <title>Sequencing the genomes of 1000 actinobacteria strains.</title>
        <authorList>
            <person name="Klenk H.-P."/>
        </authorList>
    </citation>
    <scope>NUCLEOTIDE SEQUENCE [LARGE SCALE GENOMIC DNA]</scope>
    <source>
        <strain evidence="3 4">DSM 12936</strain>
    </source>
</reference>
<organism evidence="3 4">
    <name type="scientific">Microlunatus capsulatus</name>
    <dbReference type="NCBI Taxonomy" id="99117"/>
    <lineage>
        <taxon>Bacteria</taxon>
        <taxon>Bacillati</taxon>
        <taxon>Actinomycetota</taxon>
        <taxon>Actinomycetes</taxon>
        <taxon>Propionibacteriales</taxon>
        <taxon>Propionibacteriaceae</taxon>
        <taxon>Microlunatus</taxon>
    </lineage>
</organism>
<sequence length="347" mass="37130">MTLRRVARALLAVTALGAGAALVRAGGRRRALVAAVPADLRHPALYLPFTVSAPLLRLVRRTTPRPSALAPGTTVRRKRVPGRDGSPPVDVLVYEPAGRRRPSGALLWVHGGGFVLGDPVTYHDLCSRWADELGVVVVSVDYRLAPEHPFPAGLQDCYAGLRWLHEQADALGVDRSRVAVGGDSAGGGLAATLAQLATDRGEVDVCFQLLLYPMLDDRTALRGDDGTGRLVWTPTSNRFAWTAYLGHAPTAVEDRPYAAGARREDLRGLPPAWVGVGDVDLFHAEDLAYVERLRDAGVPCALHVAPGMYHGADGFREDRSAVARDFRRQALEALRAALGQPVGTTAG</sequence>
<name>A0ABS4ZDF1_9ACTN</name>
<evidence type="ECO:0000259" key="2">
    <source>
        <dbReference type="Pfam" id="PF07859"/>
    </source>
</evidence>